<comment type="caution">
    <text evidence="2">The sequence shown here is derived from an EMBL/GenBank/DDBJ whole genome shotgun (WGS) entry which is preliminary data.</text>
</comment>
<dbReference type="AlphaFoldDB" id="A0A2W0CG68"/>
<gene>
    <name evidence="2" type="ORF">PIL02S_06258</name>
</gene>
<keyword evidence="1" id="KW-0472">Membrane</keyword>
<reference evidence="2 3" key="1">
    <citation type="submission" date="2018-01" db="EMBL/GenBank/DDBJ databases">
        <title>Genome sequence of the PGP bacterium Paenibacillus illinoisensis E3.</title>
        <authorList>
            <person name="Rolli E."/>
            <person name="Marasco R."/>
            <person name="Bessem C."/>
            <person name="Michoud G."/>
            <person name="Gaiarsa S."/>
            <person name="Borin S."/>
            <person name="Daffonchio D."/>
        </authorList>
    </citation>
    <scope>NUCLEOTIDE SEQUENCE [LARGE SCALE GENOMIC DNA]</scope>
    <source>
        <strain evidence="2 3">E3</strain>
    </source>
</reference>
<proteinExistence type="predicted"/>
<sequence length="96" mass="11302">MFMEMLIALVAILGMGVFYAVLVYYLVRLISNKAFKHTLTKVEAIEILVWLAIVFFGIVMIIKQNWNLFLPVVLLLFSMVNLRRSNRKYREMENND</sequence>
<dbReference type="Proteomes" id="UP000247459">
    <property type="component" value="Unassembled WGS sequence"/>
</dbReference>
<evidence type="ECO:0000256" key="1">
    <source>
        <dbReference type="SAM" id="Phobius"/>
    </source>
</evidence>
<feature type="transmembrane region" description="Helical" evidence="1">
    <location>
        <begin position="6"/>
        <end position="27"/>
    </location>
</feature>
<feature type="transmembrane region" description="Helical" evidence="1">
    <location>
        <begin position="39"/>
        <end position="60"/>
    </location>
</feature>
<keyword evidence="1" id="KW-0812">Transmembrane</keyword>
<keyword evidence="1" id="KW-1133">Transmembrane helix</keyword>
<evidence type="ECO:0000313" key="3">
    <source>
        <dbReference type="Proteomes" id="UP000247459"/>
    </source>
</evidence>
<accession>A0A2W0CG68</accession>
<evidence type="ECO:0000313" key="2">
    <source>
        <dbReference type="EMBL" id="PYY26838.1"/>
    </source>
</evidence>
<feature type="transmembrane region" description="Helical" evidence="1">
    <location>
        <begin position="66"/>
        <end position="82"/>
    </location>
</feature>
<dbReference type="EMBL" id="PRLG01000029">
    <property type="protein sequence ID" value="PYY26838.1"/>
    <property type="molecule type" value="Genomic_DNA"/>
</dbReference>
<name>A0A2W0CG68_9BACL</name>
<protein>
    <submittedName>
        <fullName evidence="2">Uncharacterized protein</fullName>
    </submittedName>
</protein>
<organism evidence="2 3">
    <name type="scientific">Paenibacillus illinoisensis</name>
    <dbReference type="NCBI Taxonomy" id="59845"/>
    <lineage>
        <taxon>Bacteria</taxon>
        <taxon>Bacillati</taxon>
        <taxon>Bacillota</taxon>
        <taxon>Bacilli</taxon>
        <taxon>Bacillales</taxon>
        <taxon>Paenibacillaceae</taxon>
        <taxon>Paenibacillus</taxon>
    </lineage>
</organism>